<dbReference type="InterPro" id="IPR016159">
    <property type="entry name" value="Cullin_repeat-like_dom_sf"/>
</dbReference>
<proteinExistence type="inferred from homology"/>
<keyword evidence="3" id="KW-0268">Exocytosis</keyword>
<protein>
    <recommendedName>
        <fullName evidence="3">Exocyst subunit Exo70 family protein</fullName>
    </recommendedName>
</protein>
<feature type="domain" description="Exocyst complex subunit Exo70 C-terminal" evidence="4">
    <location>
        <begin position="217"/>
        <end position="569"/>
    </location>
</feature>
<dbReference type="InterPro" id="IPR046364">
    <property type="entry name" value="Exo70_C"/>
</dbReference>
<keyword evidence="2 3" id="KW-0813">Transport</keyword>
<reference evidence="5 6" key="1">
    <citation type="submission" date="2024-01" db="EMBL/GenBank/DDBJ databases">
        <title>The genomes of 5 underutilized Papilionoideae crops provide insights into root nodulation and disease resistance.</title>
        <authorList>
            <person name="Yuan L."/>
        </authorList>
    </citation>
    <scope>NUCLEOTIDE SEQUENCE [LARGE SCALE GENOMIC DNA]</scope>
    <source>
        <strain evidence="5">LY-2023</strain>
        <tissue evidence="5">Leaf</tissue>
    </source>
</reference>
<dbReference type="Gene3D" id="1.20.1280.170">
    <property type="entry name" value="Exocyst complex component Exo70"/>
    <property type="match status" value="2"/>
</dbReference>
<accession>A0AAN9J8K1</accession>
<dbReference type="AlphaFoldDB" id="A0AAN9J8K1"/>
<evidence type="ECO:0000256" key="1">
    <source>
        <dbReference type="ARBA" id="ARBA00006756"/>
    </source>
</evidence>
<evidence type="ECO:0000313" key="5">
    <source>
        <dbReference type="EMBL" id="KAK7294158.1"/>
    </source>
</evidence>
<sequence>MENSAVDIIYRWDSDEASDKFIFNGDRQEVERYLQAVDEIQRSQDYGVIQMAMERLELEFRNIFVSHTNPLKIEVVEEEKQEQELQIRSCSCFGRFHFHASSPASPKRHHNDDDEDRLLRFDRDYNSIYGLTGAVPCAEPVSFERNSSISENCVIPYYAINDLRCIAERMISSGYMCQCIEVYATVRKSVVDDTLRRLGIDDDVRWEQLGVEAKIQRWTEASKVCFKTLFGNEKKLCEQIFDGVETSIAEACFMETVKAPAIQLLNFVDTACITLSSSPDNLFKILDLYEVLADLMPDIELVFDSEFVRVMAAQVLSQLAEATRGALSLFENVLLGDLSKVVVPDGGIHPLTTYVMNYLSLISESDYKNILNELIQSRPSFTLDVYFADTEEEVKERNPLDMHLIWVIQTLQFSLDDNSKRCKDEPLSHLFIVNNVHHILERVRASSGLMHVTGDDYLKKLIQRIRRDATSYERASWGRVLNCLTFKGLSRSNIQIIRRTKRFNAMFENVHRTQAVWFIPDPQLREDLQLSIIQKLIPAYRTWLGLCGIWRKGRTGYYFKYSVEDLNNAVFNFFQGIPVSQH</sequence>
<comment type="caution">
    <text evidence="5">The sequence shown here is derived from an EMBL/GenBank/DDBJ whole genome shotgun (WGS) entry which is preliminary data.</text>
</comment>
<keyword evidence="3" id="KW-0653">Protein transport</keyword>
<comment type="similarity">
    <text evidence="1 3">Belongs to the EXO70 family.</text>
</comment>
<dbReference type="Proteomes" id="UP001359559">
    <property type="component" value="Unassembled WGS sequence"/>
</dbReference>
<dbReference type="GO" id="GO:0005546">
    <property type="term" value="F:phosphatidylinositol-4,5-bisphosphate binding"/>
    <property type="evidence" value="ECO:0007669"/>
    <property type="project" value="InterPro"/>
</dbReference>
<organism evidence="5 6">
    <name type="scientific">Clitoria ternatea</name>
    <name type="common">Butterfly pea</name>
    <dbReference type="NCBI Taxonomy" id="43366"/>
    <lineage>
        <taxon>Eukaryota</taxon>
        <taxon>Viridiplantae</taxon>
        <taxon>Streptophyta</taxon>
        <taxon>Embryophyta</taxon>
        <taxon>Tracheophyta</taxon>
        <taxon>Spermatophyta</taxon>
        <taxon>Magnoliopsida</taxon>
        <taxon>eudicotyledons</taxon>
        <taxon>Gunneridae</taxon>
        <taxon>Pentapetalae</taxon>
        <taxon>rosids</taxon>
        <taxon>fabids</taxon>
        <taxon>Fabales</taxon>
        <taxon>Fabaceae</taxon>
        <taxon>Papilionoideae</taxon>
        <taxon>50 kb inversion clade</taxon>
        <taxon>NPAAA clade</taxon>
        <taxon>indigoferoid/millettioid clade</taxon>
        <taxon>Phaseoleae</taxon>
        <taxon>Clitoria</taxon>
    </lineage>
</organism>
<dbReference type="PANTHER" id="PTHR12542:SF7">
    <property type="entry name" value="EXOCYST SUBUNIT EXO70 FAMILY PROTEIN"/>
    <property type="match status" value="1"/>
</dbReference>
<name>A0AAN9J8K1_CLITE</name>
<evidence type="ECO:0000256" key="3">
    <source>
        <dbReference type="RuleBase" id="RU365026"/>
    </source>
</evidence>
<dbReference type="GO" id="GO:0006887">
    <property type="term" value="P:exocytosis"/>
    <property type="evidence" value="ECO:0007669"/>
    <property type="project" value="UniProtKB-KW"/>
</dbReference>
<dbReference type="EMBL" id="JAYKXN010000004">
    <property type="protein sequence ID" value="KAK7294158.1"/>
    <property type="molecule type" value="Genomic_DNA"/>
</dbReference>
<dbReference type="SUPFAM" id="SSF74788">
    <property type="entry name" value="Cullin repeat-like"/>
    <property type="match status" value="1"/>
</dbReference>
<dbReference type="GO" id="GO:0000145">
    <property type="term" value="C:exocyst"/>
    <property type="evidence" value="ECO:0007669"/>
    <property type="project" value="InterPro"/>
</dbReference>
<dbReference type="GO" id="GO:0015031">
    <property type="term" value="P:protein transport"/>
    <property type="evidence" value="ECO:0007669"/>
    <property type="project" value="UniProtKB-KW"/>
</dbReference>
<dbReference type="PANTHER" id="PTHR12542">
    <property type="entry name" value="EXOCYST COMPLEX PROTEIN EXO70"/>
    <property type="match status" value="1"/>
</dbReference>
<comment type="function">
    <text evidence="3">Component of the exocyst complex.</text>
</comment>
<dbReference type="Pfam" id="PF20669">
    <property type="entry name" value="Exo70_N"/>
    <property type="match status" value="1"/>
</dbReference>
<keyword evidence="6" id="KW-1185">Reference proteome</keyword>
<gene>
    <name evidence="5" type="ORF">RJT34_17041</name>
</gene>
<evidence type="ECO:0000313" key="6">
    <source>
        <dbReference type="Proteomes" id="UP001359559"/>
    </source>
</evidence>
<evidence type="ECO:0000256" key="2">
    <source>
        <dbReference type="ARBA" id="ARBA00022448"/>
    </source>
</evidence>
<dbReference type="InterPro" id="IPR004140">
    <property type="entry name" value="Exo70"/>
</dbReference>
<dbReference type="Pfam" id="PF03081">
    <property type="entry name" value="Exo70_C"/>
    <property type="match status" value="1"/>
</dbReference>
<evidence type="ECO:0000259" key="4">
    <source>
        <dbReference type="Pfam" id="PF03081"/>
    </source>
</evidence>